<organism evidence="4 5">
    <name type="scientific">Sphingobium xenophagum</name>
    <dbReference type="NCBI Taxonomy" id="121428"/>
    <lineage>
        <taxon>Bacteria</taxon>
        <taxon>Pseudomonadati</taxon>
        <taxon>Pseudomonadota</taxon>
        <taxon>Alphaproteobacteria</taxon>
        <taxon>Sphingomonadales</taxon>
        <taxon>Sphingomonadaceae</taxon>
        <taxon>Sphingobium</taxon>
    </lineage>
</organism>
<gene>
    <name evidence="4" type="ORF">MBESOW_P0834</name>
</gene>
<feature type="DNA-binding region" description="H-T-H motif" evidence="2">
    <location>
        <begin position="38"/>
        <end position="57"/>
    </location>
</feature>
<evidence type="ECO:0000313" key="5">
    <source>
        <dbReference type="Proteomes" id="UP000290975"/>
    </source>
</evidence>
<dbReference type="SUPFAM" id="SSF48498">
    <property type="entry name" value="Tetracyclin repressor-like, C-terminal domain"/>
    <property type="match status" value="1"/>
</dbReference>
<dbReference type="AlphaFoldDB" id="A0A401IYV5"/>
<dbReference type="InterPro" id="IPR041474">
    <property type="entry name" value="NicS_C"/>
</dbReference>
<dbReference type="PROSITE" id="PS50977">
    <property type="entry name" value="HTH_TETR_2"/>
    <property type="match status" value="1"/>
</dbReference>
<keyword evidence="1 2" id="KW-0238">DNA-binding</keyword>
<dbReference type="PRINTS" id="PR00455">
    <property type="entry name" value="HTHTETR"/>
</dbReference>
<dbReference type="PANTHER" id="PTHR30328">
    <property type="entry name" value="TRANSCRIPTIONAL REPRESSOR"/>
    <property type="match status" value="1"/>
</dbReference>
<evidence type="ECO:0000256" key="2">
    <source>
        <dbReference type="PROSITE-ProRule" id="PRU00335"/>
    </source>
</evidence>
<dbReference type="SUPFAM" id="SSF46689">
    <property type="entry name" value="Homeodomain-like"/>
    <property type="match status" value="1"/>
</dbReference>
<dbReference type="Proteomes" id="UP000290975">
    <property type="component" value="Unassembled WGS sequence"/>
</dbReference>
<sequence>MAELAIQERRKRNSSATRAELISVATEEFAEKGLAGARVEEIASRTATSKHMIYYHFGSKDGLYRAVLEQAYEEFRVAEGSIDYDDLPALDALSALVGATFDVHACNPQIVRIIMAENINFGQQIRSIDSFEQRELALDTMRRILDRGAADRTLRSGLDPLQIHLSVSALCFHYIANAHTFGHVFELDAHSPDQMKARRDEIIATVTSRCAAGSQKEK</sequence>
<dbReference type="InterPro" id="IPR036271">
    <property type="entry name" value="Tet_transcr_reg_TetR-rel_C_sf"/>
</dbReference>
<dbReference type="InterPro" id="IPR009057">
    <property type="entry name" value="Homeodomain-like_sf"/>
</dbReference>
<evidence type="ECO:0000256" key="1">
    <source>
        <dbReference type="ARBA" id="ARBA00023125"/>
    </source>
</evidence>
<keyword evidence="5" id="KW-1185">Reference proteome</keyword>
<reference evidence="4 5" key="1">
    <citation type="submission" date="2014-12" db="EMBL/GenBank/DDBJ databases">
        <title>Whole genome sequencing of Sphingobium xenophagum OW59.</title>
        <authorList>
            <person name="Ohta Y."/>
            <person name="Nishi S."/>
            <person name="Hatada Y."/>
        </authorList>
    </citation>
    <scope>NUCLEOTIDE SEQUENCE [LARGE SCALE GENOMIC DNA]</scope>
    <source>
        <strain evidence="4 5">OW59</strain>
    </source>
</reference>
<evidence type="ECO:0000313" key="4">
    <source>
        <dbReference type="EMBL" id="GBH29580.1"/>
    </source>
</evidence>
<dbReference type="InterPro" id="IPR050109">
    <property type="entry name" value="HTH-type_TetR-like_transc_reg"/>
</dbReference>
<dbReference type="InterPro" id="IPR001647">
    <property type="entry name" value="HTH_TetR"/>
</dbReference>
<dbReference type="PANTHER" id="PTHR30328:SF54">
    <property type="entry name" value="HTH-TYPE TRANSCRIPTIONAL REPRESSOR SCO4008"/>
    <property type="match status" value="1"/>
</dbReference>
<dbReference type="Pfam" id="PF17938">
    <property type="entry name" value="TetR_C_29"/>
    <property type="match status" value="1"/>
</dbReference>
<dbReference type="Pfam" id="PF00440">
    <property type="entry name" value="TetR_N"/>
    <property type="match status" value="1"/>
</dbReference>
<name>A0A401IYV5_SPHXE</name>
<dbReference type="RefSeq" id="WP_130752031.1">
    <property type="nucleotide sequence ID" value="NZ_BBQY01000001.1"/>
</dbReference>
<dbReference type="Gene3D" id="1.10.357.10">
    <property type="entry name" value="Tetracycline Repressor, domain 2"/>
    <property type="match status" value="1"/>
</dbReference>
<protein>
    <recommendedName>
        <fullName evidence="3">HTH tetR-type domain-containing protein</fullName>
    </recommendedName>
</protein>
<dbReference type="GO" id="GO:0003677">
    <property type="term" value="F:DNA binding"/>
    <property type="evidence" value="ECO:0007669"/>
    <property type="project" value="UniProtKB-UniRule"/>
</dbReference>
<comment type="caution">
    <text evidence="4">The sequence shown here is derived from an EMBL/GenBank/DDBJ whole genome shotgun (WGS) entry which is preliminary data.</text>
</comment>
<dbReference type="EMBL" id="BBQY01000001">
    <property type="protein sequence ID" value="GBH29580.1"/>
    <property type="molecule type" value="Genomic_DNA"/>
</dbReference>
<feature type="domain" description="HTH tetR-type" evidence="3">
    <location>
        <begin position="15"/>
        <end position="75"/>
    </location>
</feature>
<evidence type="ECO:0000259" key="3">
    <source>
        <dbReference type="PROSITE" id="PS50977"/>
    </source>
</evidence>
<accession>A0A401IYV5</accession>
<proteinExistence type="predicted"/>